<feature type="compositionally biased region" description="Low complexity" evidence="15">
    <location>
        <begin position="135"/>
        <end position="148"/>
    </location>
</feature>
<reference evidence="17" key="1">
    <citation type="submission" date="2018-11" db="EMBL/GenBank/DDBJ databases">
        <authorList>
            <consortium name="Pathogen Informatics"/>
        </authorList>
    </citation>
    <scope>NUCLEOTIDE SEQUENCE</scope>
</reference>
<dbReference type="GO" id="GO:0005869">
    <property type="term" value="C:dynactin complex"/>
    <property type="evidence" value="ECO:0007669"/>
    <property type="project" value="InterPro"/>
</dbReference>
<dbReference type="GO" id="GO:0030016">
    <property type="term" value="C:myofibril"/>
    <property type="evidence" value="ECO:0007669"/>
    <property type="project" value="UniProtKB-SubCell"/>
</dbReference>
<dbReference type="EMBL" id="CAAALY010070553">
    <property type="protein sequence ID" value="VEL24916.1"/>
    <property type="molecule type" value="Genomic_DNA"/>
</dbReference>
<keyword evidence="7" id="KW-0597">Phosphoprotein</keyword>
<evidence type="ECO:0000256" key="2">
    <source>
        <dbReference type="ARBA" id="ARBA00004529"/>
    </source>
</evidence>
<feature type="transmembrane region" description="Helical" evidence="16">
    <location>
        <begin position="6"/>
        <end position="25"/>
    </location>
</feature>
<keyword evidence="6" id="KW-1017">Isopeptide bond</keyword>
<dbReference type="PANTHER" id="PTHR13034:SF2">
    <property type="entry name" value="DYNACTIN SUBUNIT 4"/>
    <property type="match status" value="1"/>
</dbReference>
<protein>
    <recommendedName>
        <fullName evidence="13">Dynactin subunit 4</fullName>
    </recommendedName>
</protein>
<name>A0A448X0M1_9PLAT</name>
<evidence type="ECO:0000256" key="1">
    <source>
        <dbReference type="ARBA" id="ARBA00004300"/>
    </source>
</evidence>
<proteinExistence type="inferred from homology"/>
<keyword evidence="11" id="KW-0206">Cytoskeleton</keyword>
<dbReference type="GO" id="GO:0001725">
    <property type="term" value="C:stress fiber"/>
    <property type="evidence" value="ECO:0007669"/>
    <property type="project" value="UniProtKB-SubCell"/>
</dbReference>
<evidence type="ECO:0000256" key="5">
    <source>
        <dbReference type="ARBA" id="ARBA00022490"/>
    </source>
</evidence>
<evidence type="ECO:0000256" key="11">
    <source>
        <dbReference type="ARBA" id="ARBA00023212"/>
    </source>
</evidence>
<evidence type="ECO:0000256" key="13">
    <source>
        <dbReference type="ARBA" id="ARBA00034864"/>
    </source>
</evidence>
<keyword evidence="10" id="KW-0175">Coiled coil</keyword>
<comment type="caution">
    <text evidence="17">The sequence shown here is derived from an EMBL/GenBank/DDBJ whole genome shotgun (WGS) entry which is preliminary data.</text>
</comment>
<sequence>MIFHFFLNVICLITFQIISLLHGLLNSISFSFYLNHSCFLEVSTLAQRHLAPLLQPTNASQLEPRHKALVVKRSMRCRRCEHNMSKADFNPSSIKFRINLSALYHVPEVRIIPPVLDESVVQPIKSSQLHTSDASNSSGPSSNRIRIGNEAGRSPDNAGAGTSLIKGHRTSAHVSIFGPKMQTYLHAKAMPGKVRMQKLPIFYRILSIVH</sequence>
<evidence type="ECO:0000256" key="16">
    <source>
        <dbReference type="SAM" id="Phobius"/>
    </source>
</evidence>
<evidence type="ECO:0000256" key="7">
    <source>
        <dbReference type="ARBA" id="ARBA00022553"/>
    </source>
</evidence>
<evidence type="ECO:0000256" key="8">
    <source>
        <dbReference type="ARBA" id="ARBA00022843"/>
    </source>
</evidence>
<evidence type="ECO:0000256" key="6">
    <source>
        <dbReference type="ARBA" id="ARBA00022499"/>
    </source>
</evidence>
<accession>A0A448X0M1</accession>
<evidence type="ECO:0000256" key="12">
    <source>
        <dbReference type="ARBA" id="ARBA00034776"/>
    </source>
</evidence>
<comment type="subcellular location">
    <subcellularLocation>
        <location evidence="3">Cytoplasm</location>
        <location evidence="3">Cell cortex</location>
    </subcellularLocation>
    <subcellularLocation>
        <location evidence="1">Cytoplasm</location>
        <location evidence="1">Cytoskeleton</location>
        <location evidence="1">Microtubule organizing center</location>
        <location evidence="1">Centrosome</location>
    </subcellularLocation>
    <subcellularLocation>
        <location evidence="2">Cytoplasm</location>
        <location evidence="2">Cytoskeleton</location>
        <location evidence="2">Stress fiber</location>
    </subcellularLocation>
    <subcellularLocation>
        <location evidence="4">Cytoplasm</location>
        <location evidence="4">Myofibril</location>
    </subcellularLocation>
</comment>
<dbReference type="GO" id="GO:0005813">
    <property type="term" value="C:centrosome"/>
    <property type="evidence" value="ECO:0007669"/>
    <property type="project" value="UniProtKB-SubCell"/>
</dbReference>
<dbReference type="PANTHER" id="PTHR13034">
    <property type="entry name" value="DYNACTIN P62 SUBUNIT"/>
    <property type="match status" value="1"/>
</dbReference>
<dbReference type="AlphaFoldDB" id="A0A448X0M1"/>
<dbReference type="GO" id="GO:0005938">
    <property type="term" value="C:cell cortex"/>
    <property type="evidence" value="ECO:0007669"/>
    <property type="project" value="UniProtKB-SubCell"/>
</dbReference>
<keyword evidence="5" id="KW-0963">Cytoplasm</keyword>
<evidence type="ECO:0000256" key="9">
    <source>
        <dbReference type="ARBA" id="ARBA00022990"/>
    </source>
</evidence>
<dbReference type="InterPro" id="IPR008603">
    <property type="entry name" value="DCTN4"/>
</dbReference>
<keyword evidence="16" id="KW-0812">Transmembrane</keyword>
<evidence type="ECO:0000256" key="14">
    <source>
        <dbReference type="ARBA" id="ARBA00093507"/>
    </source>
</evidence>
<evidence type="ECO:0000313" key="17">
    <source>
        <dbReference type="EMBL" id="VEL24916.1"/>
    </source>
</evidence>
<evidence type="ECO:0000313" key="18">
    <source>
        <dbReference type="Proteomes" id="UP000784294"/>
    </source>
</evidence>
<comment type="similarity">
    <text evidence="12">Belongs to the dynactin subunit 4 family.</text>
</comment>
<dbReference type="Proteomes" id="UP000784294">
    <property type="component" value="Unassembled WGS sequence"/>
</dbReference>
<keyword evidence="16" id="KW-0472">Membrane</keyword>
<comment type="subunit">
    <text evidence="14">Subunit of dynactin, a multiprotein complex part of a tripartite complex with dynein and a adapter, such as BICDL1, BICD2 or HOOK3. The dynactin complex is built around ACTR1A/ACTB filament and consists of an actin-related filament composed of a shoulder domain, a pointed end and a barbed end. Its length is defined by its flexible shoulder domain. The soulder is composed of 2 DCTN1 subunits, 4 DCTN2 and 2 DCTN3. The 4 DCNT2 (via N-terminus) bind the ACTR1A filament and act as molecular rulers to determine the length. The pointed end is important for binding dynein-dynactin cargo adapters. Consists of 4 subunits: ACTR10, DCNT4, DCTN5 and DCTN6. The barbed end is composed of a CAPZA1:CAPZB heterodimers, which binds ACTR1A/ACTB filament and dynactin and stabilizes dynactin. Interacts with ATP7B, but not ATP7A, in a copper-dependent manner. Interacts with ANK2; this interaction is required for localization at costameres. Interacts with N4BP2L1.</text>
</comment>
<evidence type="ECO:0000256" key="10">
    <source>
        <dbReference type="ARBA" id="ARBA00023054"/>
    </source>
</evidence>
<feature type="region of interest" description="Disordered" evidence="15">
    <location>
        <begin position="126"/>
        <end position="164"/>
    </location>
</feature>
<keyword evidence="9" id="KW-0007">Acetylation</keyword>
<keyword evidence="16" id="KW-1133">Transmembrane helix</keyword>
<dbReference type="OrthoDB" id="283815at2759"/>
<keyword evidence="8" id="KW-0832">Ubl conjugation</keyword>
<evidence type="ECO:0000256" key="3">
    <source>
        <dbReference type="ARBA" id="ARBA00004544"/>
    </source>
</evidence>
<evidence type="ECO:0000256" key="4">
    <source>
        <dbReference type="ARBA" id="ARBA00004657"/>
    </source>
</evidence>
<keyword evidence="18" id="KW-1185">Reference proteome</keyword>
<gene>
    <name evidence="17" type="ORF">PXEA_LOCUS18356</name>
</gene>
<organism evidence="17 18">
    <name type="scientific">Protopolystoma xenopodis</name>
    <dbReference type="NCBI Taxonomy" id="117903"/>
    <lineage>
        <taxon>Eukaryota</taxon>
        <taxon>Metazoa</taxon>
        <taxon>Spiralia</taxon>
        <taxon>Lophotrochozoa</taxon>
        <taxon>Platyhelminthes</taxon>
        <taxon>Monogenea</taxon>
        <taxon>Polyopisthocotylea</taxon>
        <taxon>Polystomatidea</taxon>
        <taxon>Polystomatidae</taxon>
        <taxon>Protopolystoma</taxon>
    </lineage>
</organism>
<evidence type="ECO:0000256" key="15">
    <source>
        <dbReference type="SAM" id="MobiDB-lite"/>
    </source>
</evidence>
<dbReference type="Pfam" id="PF05502">
    <property type="entry name" value="Dynactin_p62"/>
    <property type="match status" value="1"/>
</dbReference>